<evidence type="ECO:0000313" key="4">
    <source>
        <dbReference type="Proteomes" id="UP000664209"/>
    </source>
</evidence>
<dbReference type="Proteomes" id="UP000664209">
    <property type="component" value="Unassembled WGS sequence"/>
</dbReference>
<sequence length="159" mass="16170">MHRRLAALTCAAALALTACSADAPDDVEIDGATVDGTDTSTENPTEGDAVEGEEGATDDEGQGAVPGAGPSPAPGECVTLEVPEDGIYTVADAGTATIGVEGDRLIVGGISPAAGWEHEVTDADGDDVEVEFRREGVELDLEVELEDGQVTAELCQDDD</sequence>
<organism evidence="3 4">
    <name type="scientific">Actinotalea soli</name>
    <dbReference type="NCBI Taxonomy" id="2819234"/>
    <lineage>
        <taxon>Bacteria</taxon>
        <taxon>Bacillati</taxon>
        <taxon>Actinomycetota</taxon>
        <taxon>Actinomycetes</taxon>
        <taxon>Micrococcales</taxon>
        <taxon>Cellulomonadaceae</taxon>
        <taxon>Actinotalea</taxon>
    </lineage>
</organism>
<feature type="compositionally biased region" description="Acidic residues" evidence="1">
    <location>
        <begin position="48"/>
        <end position="61"/>
    </location>
</feature>
<dbReference type="PROSITE" id="PS51257">
    <property type="entry name" value="PROKAR_LIPOPROTEIN"/>
    <property type="match status" value="1"/>
</dbReference>
<evidence type="ECO:0000256" key="2">
    <source>
        <dbReference type="SAM" id="SignalP"/>
    </source>
</evidence>
<proteinExistence type="predicted"/>
<keyword evidence="2" id="KW-0732">Signal</keyword>
<accession>A0A939LPU2</accession>
<evidence type="ECO:0000313" key="3">
    <source>
        <dbReference type="EMBL" id="MBO1751488.1"/>
    </source>
</evidence>
<reference evidence="3" key="1">
    <citation type="submission" date="2021-03" db="EMBL/GenBank/DDBJ databases">
        <title>Actinotalea soli sp. nov., isolated from soil.</title>
        <authorList>
            <person name="Ping W."/>
            <person name="Zhang J."/>
        </authorList>
    </citation>
    <scope>NUCLEOTIDE SEQUENCE</scope>
    <source>
        <strain evidence="3">BY-33</strain>
    </source>
</reference>
<evidence type="ECO:0000256" key="1">
    <source>
        <dbReference type="SAM" id="MobiDB-lite"/>
    </source>
</evidence>
<name>A0A939LPU2_9CELL</name>
<protein>
    <submittedName>
        <fullName evidence="3">Uncharacterized protein</fullName>
    </submittedName>
</protein>
<dbReference type="EMBL" id="JAGEMK010000002">
    <property type="protein sequence ID" value="MBO1751488.1"/>
    <property type="molecule type" value="Genomic_DNA"/>
</dbReference>
<dbReference type="AlphaFoldDB" id="A0A939LPU2"/>
<comment type="caution">
    <text evidence="3">The sequence shown here is derived from an EMBL/GenBank/DDBJ whole genome shotgun (WGS) entry which is preliminary data.</text>
</comment>
<feature type="region of interest" description="Disordered" evidence="1">
    <location>
        <begin position="22"/>
        <end position="75"/>
    </location>
</feature>
<feature type="signal peptide" evidence="2">
    <location>
        <begin position="1"/>
        <end position="23"/>
    </location>
</feature>
<gene>
    <name evidence="3" type="ORF">J4G33_06685</name>
</gene>
<feature type="chain" id="PRO_5036883920" evidence="2">
    <location>
        <begin position="24"/>
        <end position="159"/>
    </location>
</feature>
<dbReference type="RefSeq" id="WP_208055139.1">
    <property type="nucleotide sequence ID" value="NZ_JAGEMK010000002.1"/>
</dbReference>
<keyword evidence="4" id="KW-1185">Reference proteome</keyword>